<sequence>MQQSRIEGLLASFPKLIGSADQHTFVETDSVRYVYQPLEETMYMVLVTNKQSNILQDIDTLHLFARGVSDYCRTLDEREVASKAFDLIMVFDEIIALGYREMVSMPQIRTIMEMESHEERVQAEIERNKEKEAREERNRKARALEMQKREMAKKGYTGGPPSMSGFGSSFGNSTGNSMGMGGGNSQRSPVAVDNTPDPSYSASSAASRAGGGRGMQLGRKNNSASILDNIKADEGIEDTPVRGAVGASSRTATSVPVSSEGIHITIEEKLVVTANRDGGLQSMEVKGEMLVLIADEAKQHLRLNMNVNHDGEAQFKTHPSVDKKLFTSENAITTLPGKAFPLNQQAAFLKWRMQTKEDSAMPLSVNCWPSPSGTGSCDVTIEYELQPKNLELRDVVIAIPYPGSTPPTIGDLEGSYRVDRQKRVIEWQLPVIDTSNRSGVLEFSVNSEDVNGFYPIMVNFRASRTFCDVTVVNISHVDDGSELTFTRDISVTTEEYKIV</sequence>
<dbReference type="GO" id="GO:0006890">
    <property type="term" value="P:retrograde vesicle-mediated transport, Golgi to endoplasmic reticulum"/>
    <property type="evidence" value="ECO:0007669"/>
    <property type="project" value="UniProtKB-UniRule"/>
</dbReference>
<accession>A0A507CGD9</accession>
<comment type="subcellular location">
    <subcellularLocation>
        <location evidence="10 11">Cytoplasm</location>
    </subcellularLocation>
    <subcellularLocation>
        <location evidence="10 11">Cytoplasmic vesicle</location>
        <location evidence="10 11">COPI-coated vesicle membrane</location>
        <topology evidence="10 11">Peripheral membrane protein</topology>
        <orientation evidence="10 11">Cytoplasmic side</orientation>
    </subcellularLocation>
    <subcellularLocation>
        <location evidence="10 11">Golgi apparatus membrane</location>
        <topology evidence="10 11">Peripheral membrane protein</topology>
        <orientation evidence="10 11">Cytoplasmic side</orientation>
    </subcellularLocation>
</comment>
<dbReference type="EMBL" id="QEAO01000003">
    <property type="protein sequence ID" value="TPX37034.1"/>
    <property type="molecule type" value="Genomic_DNA"/>
</dbReference>
<dbReference type="SUPFAM" id="SSF64356">
    <property type="entry name" value="SNARE-like"/>
    <property type="match status" value="1"/>
</dbReference>
<dbReference type="GO" id="GO:0030126">
    <property type="term" value="C:COPI vesicle coat"/>
    <property type="evidence" value="ECO:0007669"/>
    <property type="project" value="UniProtKB-UniRule"/>
</dbReference>
<dbReference type="InterPro" id="IPR027059">
    <property type="entry name" value="Coatomer_dsu"/>
</dbReference>
<keyword evidence="15" id="KW-1185">Reference proteome</keyword>
<evidence type="ECO:0000256" key="6">
    <source>
        <dbReference type="ARBA" id="ARBA00022927"/>
    </source>
</evidence>
<dbReference type="FunFam" id="2.60.40.1170:FF:000007">
    <property type="entry name" value="Coatomer subunit delta"/>
    <property type="match status" value="1"/>
</dbReference>
<keyword evidence="8 10" id="KW-0472">Membrane</keyword>
<evidence type="ECO:0000256" key="2">
    <source>
        <dbReference type="ARBA" id="ARBA00011775"/>
    </source>
</evidence>
<name>A0A507CGD9_9FUNG</name>
<evidence type="ECO:0000256" key="12">
    <source>
        <dbReference type="SAM" id="MobiDB-lite"/>
    </source>
</evidence>
<dbReference type="AlphaFoldDB" id="A0A507CGD9"/>
<dbReference type="GO" id="GO:0000139">
    <property type="term" value="C:Golgi membrane"/>
    <property type="evidence" value="ECO:0007669"/>
    <property type="project" value="UniProtKB-SubCell"/>
</dbReference>
<dbReference type="InterPro" id="IPR028565">
    <property type="entry name" value="MHD"/>
</dbReference>
<keyword evidence="4 10" id="KW-0963">Cytoplasm</keyword>
<reference evidence="14 15" key="1">
    <citation type="journal article" date="2019" name="Sci. Rep.">
        <title>Comparative genomics of chytrid fungi reveal insights into the obligate biotrophic and pathogenic lifestyle of Synchytrium endobioticum.</title>
        <authorList>
            <person name="van de Vossenberg B.T.L.H."/>
            <person name="Warris S."/>
            <person name="Nguyen H.D.T."/>
            <person name="van Gent-Pelzer M.P.E."/>
            <person name="Joly D.L."/>
            <person name="van de Geest H.C."/>
            <person name="Bonants P.J.M."/>
            <person name="Smith D.S."/>
            <person name="Levesque C.A."/>
            <person name="van der Lee T.A.J."/>
        </authorList>
    </citation>
    <scope>NUCLEOTIDE SEQUENCE [LARGE SCALE GENOMIC DNA]</scope>
    <source>
        <strain evidence="14 15">JEL517</strain>
    </source>
</reference>
<keyword evidence="3 10" id="KW-0813">Transport</keyword>
<dbReference type="Pfam" id="PF00928">
    <property type="entry name" value="Adap_comp_sub"/>
    <property type="match status" value="1"/>
</dbReference>
<keyword evidence="7 10" id="KW-0333">Golgi apparatus</keyword>
<evidence type="ECO:0000256" key="8">
    <source>
        <dbReference type="ARBA" id="ARBA00023136"/>
    </source>
</evidence>
<evidence type="ECO:0000256" key="5">
    <source>
        <dbReference type="ARBA" id="ARBA00022892"/>
    </source>
</evidence>
<dbReference type="PANTHER" id="PTHR10121:SF0">
    <property type="entry name" value="COATOMER SUBUNIT DELTA"/>
    <property type="match status" value="1"/>
</dbReference>
<dbReference type="STRING" id="1806994.A0A507CGD9"/>
<dbReference type="CDD" id="cd09254">
    <property type="entry name" value="AP_delta-COPI_MHD"/>
    <property type="match status" value="1"/>
</dbReference>
<evidence type="ECO:0000259" key="13">
    <source>
        <dbReference type="PROSITE" id="PS51072"/>
    </source>
</evidence>
<dbReference type="PROSITE" id="PS51072">
    <property type="entry name" value="MHD"/>
    <property type="match status" value="1"/>
</dbReference>
<feature type="region of interest" description="Disordered" evidence="12">
    <location>
        <begin position="150"/>
        <end position="219"/>
    </location>
</feature>
<evidence type="ECO:0000313" key="15">
    <source>
        <dbReference type="Proteomes" id="UP000319731"/>
    </source>
</evidence>
<feature type="domain" description="MHD" evidence="13">
    <location>
        <begin position="259"/>
        <end position="499"/>
    </location>
</feature>
<dbReference type="CDD" id="cd14830">
    <property type="entry name" value="Delta_COP_N"/>
    <property type="match status" value="1"/>
</dbReference>
<dbReference type="Proteomes" id="UP000319731">
    <property type="component" value="Unassembled WGS sequence"/>
</dbReference>
<dbReference type="PANTHER" id="PTHR10121">
    <property type="entry name" value="COATOMER SUBUNIT DELTA"/>
    <property type="match status" value="1"/>
</dbReference>
<evidence type="ECO:0000256" key="7">
    <source>
        <dbReference type="ARBA" id="ARBA00023034"/>
    </source>
</evidence>
<dbReference type="GO" id="GO:0006888">
    <property type="term" value="P:endoplasmic reticulum to Golgi vesicle-mediated transport"/>
    <property type="evidence" value="ECO:0007669"/>
    <property type="project" value="TreeGrafter"/>
</dbReference>
<dbReference type="RefSeq" id="XP_031027104.1">
    <property type="nucleotide sequence ID" value="XM_031166756.1"/>
</dbReference>
<dbReference type="SUPFAM" id="SSF49447">
    <property type="entry name" value="Second domain of Mu2 adaptin subunit (ap50) of ap2 adaptor"/>
    <property type="match status" value="1"/>
</dbReference>
<dbReference type="FunFam" id="3.30.450.60:FF:000003">
    <property type="entry name" value="Coatomer subunit delta"/>
    <property type="match status" value="1"/>
</dbReference>
<dbReference type="InterPro" id="IPR036168">
    <property type="entry name" value="AP2_Mu_C_sf"/>
</dbReference>
<comment type="subunit">
    <text evidence="2 10">Oligomeric complex that consists of at least the alpha, beta, beta', gamma, delta, epsilon and zeta subunits.</text>
</comment>
<comment type="caution">
    <text evidence="14">The sequence shown here is derived from an EMBL/GenBank/DDBJ whole genome shotgun (WGS) entry which is preliminary data.</text>
</comment>
<feature type="compositionally biased region" description="Low complexity" evidence="12">
    <location>
        <begin position="159"/>
        <end position="177"/>
    </location>
</feature>
<evidence type="ECO:0000256" key="9">
    <source>
        <dbReference type="ARBA" id="ARBA00023329"/>
    </source>
</evidence>
<evidence type="ECO:0000256" key="4">
    <source>
        <dbReference type="ARBA" id="ARBA00022490"/>
    </source>
</evidence>
<evidence type="ECO:0000256" key="11">
    <source>
        <dbReference type="RuleBase" id="RU366052"/>
    </source>
</evidence>
<keyword evidence="6 10" id="KW-0653">Protein transport</keyword>
<dbReference type="Gene3D" id="2.60.40.1170">
    <property type="entry name" value="Mu homology domain, subdomain B"/>
    <property type="match status" value="2"/>
</dbReference>
<proteinExistence type="inferred from homology"/>
<dbReference type="InterPro" id="IPR011012">
    <property type="entry name" value="Longin-like_dom_sf"/>
</dbReference>
<dbReference type="Gene3D" id="3.30.450.60">
    <property type="match status" value="1"/>
</dbReference>
<evidence type="ECO:0000256" key="10">
    <source>
        <dbReference type="RuleBase" id="RU364018"/>
    </source>
</evidence>
<dbReference type="OrthoDB" id="10266042at2759"/>
<organism evidence="14 15">
    <name type="scientific">Synchytrium microbalum</name>
    <dbReference type="NCBI Taxonomy" id="1806994"/>
    <lineage>
        <taxon>Eukaryota</taxon>
        <taxon>Fungi</taxon>
        <taxon>Fungi incertae sedis</taxon>
        <taxon>Chytridiomycota</taxon>
        <taxon>Chytridiomycota incertae sedis</taxon>
        <taxon>Chytridiomycetes</taxon>
        <taxon>Synchytriales</taxon>
        <taxon>Synchytriaceae</taxon>
        <taxon>Synchytrium</taxon>
    </lineage>
</organism>
<protein>
    <recommendedName>
        <fullName evidence="10">Coatomer subunit delta</fullName>
    </recommendedName>
</protein>
<keyword evidence="5 10" id="KW-0931">ER-Golgi transport</keyword>
<dbReference type="GO" id="GO:0051645">
    <property type="term" value="P:Golgi localization"/>
    <property type="evidence" value="ECO:0007669"/>
    <property type="project" value="TreeGrafter"/>
</dbReference>
<keyword evidence="9 10" id="KW-0968">Cytoplasmic vesicle</keyword>
<dbReference type="GeneID" id="42002053"/>
<comment type="similarity">
    <text evidence="1 10">Belongs to the adaptor complexes medium subunit family. Delta-COP subfamily.</text>
</comment>
<gene>
    <name evidence="14" type="ORF">SmJEL517_g00828</name>
</gene>
<dbReference type="GO" id="GO:0015031">
    <property type="term" value="P:protein transport"/>
    <property type="evidence" value="ECO:0007669"/>
    <property type="project" value="UniProtKB-KW"/>
</dbReference>
<evidence type="ECO:0000313" key="14">
    <source>
        <dbReference type="EMBL" id="TPX37034.1"/>
    </source>
</evidence>
<evidence type="ECO:0000256" key="3">
    <source>
        <dbReference type="ARBA" id="ARBA00022448"/>
    </source>
</evidence>
<comment type="function">
    <text evidence="10">The coatomer is a cytosolic protein complex that binds to dilysine motifs and reversibly associates with Golgi non-clathrin-coated vesicles, which further mediate biosynthetic protein transport from the ER, via the Golgi up to the trans Golgi network. Coatomer complex is required for budding from Golgi membranes, and is essential for the retrograde Golgi-to-ER transport of dilysine-tagged proteins.</text>
</comment>
<evidence type="ECO:0000256" key="1">
    <source>
        <dbReference type="ARBA" id="ARBA00010516"/>
    </source>
</evidence>